<evidence type="ECO:0000313" key="5">
    <source>
        <dbReference type="EMBL" id="SFB63423.1"/>
    </source>
</evidence>
<dbReference type="InterPro" id="IPR050922">
    <property type="entry name" value="LytR/CpsA/Psr_CW_biosynth"/>
</dbReference>
<gene>
    <name evidence="5" type="ORF">SAMN05216266_1355</name>
</gene>
<dbReference type="PANTHER" id="PTHR33392">
    <property type="entry name" value="POLYISOPRENYL-TEICHOIC ACID--PEPTIDOGLYCAN TEICHOIC ACID TRANSFERASE TAGU"/>
    <property type="match status" value="1"/>
</dbReference>
<dbReference type="Gene3D" id="3.40.630.190">
    <property type="entry name" value="LCP protein"/>
    <property type="match status" value="1"/>
</dbReference>
<proteinExistence type="inferred from homology"/>
<feature type="region of interest" description="Disordered" evidence="2">
    <location>
        <begin position="434"/>
        <end position="455"/>
    </location>
</feature>
<comment type="similarity">
    <text evidence="1">Belongs to the LytR/CpsA/Psr (LCP) family.</text>
</comment>
<dbReference type="OrthoDB" id="9782542at2"/>
<dbReference type="Proteomes" id="UP000243799">
    <property type="component" value="Unassembled WGS sequence"/>
</dbReference>
<reference evidence="6" key="1">
    <citation type="submission" date="2016-10" db="EMBL/GenBank/DDBJ databases">
        <authorList>
            <person name="Varghese N."/>
            <person name="Submissions S."/>
        </authorList>
    </citation>
    <scope>NUCLEOTIDE SEQUENCE [LARGE SCALE GENOMIC DNA]</scope>
    <source>
        <strain evidence="6">CGMCC 4.3568</strain>
    </source>
</reference>
<feature type="transmembrane region" description="Helical" evidence="3">
    <location>
        <begin position="92"/>
        <end position="114"/>
    </location>
</feature>
<feature type="region of interest" description="Disordered" evidence="2">
    <location>
        <begin position="1"/>
        <end position="90"/>
    </location>
</feature>
<sequence length="469" mass="49240">MTGVTDSDDRDPGAGEDENTGAEHETTADPPEPADSPESSQPDETDETDEVVATGATGTADTQKPEPTPHSRSGVAAPLAPRRRRKGRARRAAVRTLVALLSATALVATGYAYATLDRVQDNVRTTDALIEQDESVAPPQDDGATDILLVGTDARTDMQGHPLPLEVLKELRTESKAGINTDTLILLRIPKDGGEPTGVSIPRDTWVDVPHGGNDKINSAYGVAKAAAAAELRAEGMNDQAEIERESDQAGRRALVRTVQDLTRVRVDHYAEVSLLGFYLLTEALGGVDVCLNQPTEDKDSGADFRAGPQVVSGGEALSFVRQRKNLPRGDLDRIVRQQAFLASALHQVLSAGTLTSPSKLNELVDTVHRSLVLDPDLDLLEFAEQAKGIASGDISFVTIPVVTVGSRSPDGQSIIEVDEAAVRGFVAALAGRDTGTTPTSAPAQGGGSAAGSARAQTEITADGVVCVN</sequence>
<name>A0A1I1CSL3_9PSEU</name>
<evidence type="ECO:0000256" key="3">
    <source>
        <dbReference type="SAM" id="Phobius"/>
    </source>
</evidence>
<dbReference type="NCBIfam" id="TIGR00350">
    <property type="entry name" value="lytR_cpsA_psr"/>
    <property type="match status" value="1"/>
</dbReference>
<keyword evidence="3" id="KW-1133">Transmembrane helix</keyword>
<evidence type="ECO:0000256" key="1">
    <source>
        <dbReference type="ARBA" id="ARBA00006068"/>
    </source>
</evidence>
<dbReference type="STRING" id="490629.SAMN05216266_1355"/>
<keyword evidence="3" id="KW-0812">Transmembrane</keyword>
<accession>A0A1I1CSL3</accession>
<evidence type="ECO:0000313" key="6">
    <source>
        <dbReference type="Proteomes" id="UP000243799"/>
    </source>
</evidence>
<keyword evidence="3" id="KW-0472">Membrane</keyword>
<dbReference type="PANTHER" id="PTHR33392:SF6">
    <property type="entry name" value="POLYISOPRENYL-TEICHOIC ACID--PEPTIDOGLYCAN TEICHOIC ACID TRANSFERASE TAGU"/>
    <property type="match status" value="1"/>
</dbReference>
<feature type="compositionally biased region" description="Basic residues" evidence="2">
    <location>
        <begin position="81"/>
        <end position="90"/>
    </location>
</feature>
<dbReference type="EMBL" id="FOKG01000035">
    <property type="protein sequence ID" value="SFB63423.1"/>
    <property type="molecule type" value="Genomic_DNA"/>
</dbReference>
<feature type="compositionally biased region" description="Low complexity" evidence="2">
    <location>
        <begin position="51"/>
        <end position="62"/>
    </location>
</feature>
<dbReference type="Pfam" id="PF03816">
    <property type="entry name" value="LytR_cpsA_psr"/>
    <property type="match status" value="1"/>
</dbReference>
<dbReference type="AlphaFoldDB" id="A0A1I1CSL3"/>
<feature type="domain" description="Cell envelope-related transcriptional attenuator" evidence="4">
    <location>
        <begin position="180"/>
        <end position="349"/>
    </location>
</feature>
<evidence type="ECO:0000259" key="4">
    <source>
        <dbReference type="Pfam" id="PF03816"/>
    </source>
</evidence>
<feature type="compositionally biased region" description="Acidic residues" evidence="2">
    <location>
        <begin position="41"/>
        <end position="50"/>
    </location>
</feature>
<keyword evidence="6" id="KW-1185">Reference proteome</keyword>
<organism evidence="5 6">
    <name type="scientific">Amycolatopsis marina</name>
    <dbReference type="NCBI Taxonomy" id="490629"/>
    <lineage>
        <taxon>Bacteria</taxon>
        <taxon>Bacillati</taxon>
        <taxon>Actinomycetota</taxon>
        <taxon>Actinomycetes</taxon>
        <taxon>Pseudonocardiales</taxon>
        <taxon>Pseudonocardiaceae</taxon>
        <taxon>Amycolatopsis</taxon>
    </lineage>
</organism>
<feature type="compositionally biased region" description="Acidic residues" evidence="2">
    <location>
        <begin position="1"/>
        <end position="20"/>
    </location>
</feature>
<evidence type="ECO:0000256" key="2">
    <source>
        <dbReference type="SAM" id="MobiDB-lite"/>
    </source>
</evidence>
<dbReference type="InterPro" id="IPR004474">
    <property type="entry name" value="LytR_CpsA_psr"/>
</dbReference>
<protein>
    <submittedName>
        <fullName evidence="5">Transcriptional attenuator, LytR family</fullName>
    </submittedName>
</protein>